<reference evidence="2" key="1">
    <citation type="submission" date="2009-12" db="EMBL/GenBank/DDBJ databases">
        <title>Complete sequence of Treponema primitia strain ZAS-2.</title>
        <authorList>
            <person name="Tetu S.G."/>
            <person name="Matson E."/>
            <person name="Ren Q."/>
            <person name="Seshadri R."/>
            <person name="Elbourne L."/>
            <person name="Hassan K.A."/>
            <person name="Durkin A."/>
            <person name="Radune D."/>
            <person name="Mohamoud Y."/>
            <person name="Shay R."/>
            <person name="Jin S."/>
            <person name="Zhang X."/>
            <person name="Lucey K."/>
            <person name="Ballor N.R."/>
            <person name="Ottesen E."/>
            <person name="Rosenthal R."/>
            <person name="Allen A."/>
            <person name="Leadbetter J.R."/>
            <person name="Paulsen I.T."/>
        </authorList>
    </citation>
    <scope>NUCLEOTIDE SEQUENCE [LARGE SCALE GENOMIC DNA]</scope>
    <source>
        <strain evidence="2">ATCC BAA-887 / DSM 12427 / ZAS-2</strain>
    </source>
</reference>
<accession>F5YIK3</accession>
<evidence type="ECO:0000313" key="2">
    <source>
        <dbReference type="Proteomes" id="UP000009223"/>
    </source>
</evidence>
<sequence>MTFRQSLEDFPLTVDLGREVPDWGLTRWGGGGLRFRPDDGEGFSLRGDGRQVLYRGGKRSHRFTILGGDRFEYDCILNKEPDCNTVCLTMDGAENYNFFRQPDFVRDPFLKGSYAVYKKETLLGEGTGKLCHIHRPKIIDSRGRWVWGDLSIAGDRLCITIPETWLAEAKYPVIVDPIIGTNTIGSQITGPDPNNGGYDRPMLDGEMALNQYPVNQSGGGNCTAYVYAYYSNSDSYITPCLYTDNSNKPYLRKSKNEQEVRVDITSQRPAGWRSNTFSIDGSITAGANVWFGVKASWFTTRFDYGGKCYKFWPDYDSYPEDYDEDLPPPVINITQWDTYCTIKWSWYFDYTATQAQNFTRTLTQGVTLTDTRKLTANYKKTLTMNGQNGTALGHGSSYIRKHMAQVKGTDTTPWLRGLYRSITETLRVLTPLGYCRELYRSLLETARLSATANRSTGNNRNIGTTAGSNDGISRSRGIFRALLETAQTGDGAVSFIGLLRRLIEQAGSTDSAGKWNVYIRGLYEQAGNNAETGHQGEYYREAFDTAGVAGLPLRSLGVFIKLVTVGLVRDYLLRRFLKSNEEIVLKSAVCRDIEIESRIH</sequence>
<dbReference type="EMBL" id="CP001843">
    <property type="protein sequence ID" value="AEF85237.1"/>
    <property type="molecule type" value="Genomic_DNA"/>
</dbReference>
<reference evidence="1 2" key="2">
    <citation type="journal article" date="2011" name="ISME J.">
        <title>RNA-seq reveals cooperative metabolic interactions between two termite-gut spirochete species in co-culture.</title>
        <authorList>
            <person name="Rosenthal A.Z."/>
            <person name="Matson E.G."/>
            <person name="Eldar A."/>
            <person name="Leadbetter J.R."/>
        </authorList>
    </citation>
    <scope>NUCLEOTIDE SEQUENCE [LARGE SCALE GENOMIC DNA]</scope>
    <source>
        <strain evidence="2">ATCC BAA-887 / DSM 12427 / ZAS-2</strain>
    </source>
</reference>
<dbReference type="KEGG" id="tpi:TREPR_2195"/>
<dbReference type="AlphaFoldDB" id="F5YIK3"/>
<name>F5YIK3_TREPZ</name>
<dbReference type="OrthoDB" id="371460at2"/>
<protein>
    <submittedName>
        <fullName evidence="1">Uncharacterized protein</fullName>
    </submittedName>
</protein>
<dbReference type="HOGENOM" id="CLU_404358_0_0_12"/>
<dbReference type="eggNOG" id="ENOG5031JHD">
    <property type="taxonomic scope" value="Bacteria"/>
</dbReference>
<dbReference type="Proteomes" id="UP000009223">
    <property type="component" value="Chromosome"/>
</dbReference>
<evidence type="ECO:0000313" key="1">
    <source>
        <dbReference type="EMBL" id="AEF85237.1"/>
    </source>
</evidence>
<proteinExistence type="predicted"/>
<gene>
    <name evidence="1" type="ordered locus">TREPR_2195</name>
</gene>
<organism evidence="1 2">
    <name type="scientific">Treponema primitia (strain ATCC BAA-887 / DSM 12427 / ZAS-2)</name>
    <dbReference type="NCBI Taxonomy" id="545694"/>
    <lineage>
        <taxon>Bacteria</taxon>
        <taxon>Pseudomonadati</taxon>
        <taxon>Spirochaetota</taxon>
        <taxon>Spirochaetia</taxon>
        <taxon>Spirochaetales</taxon>
        <taxon>Treponemataceae</taxon>
        <taxon>Treponema</taxon>
    </lineage>
</organism>
<keyword evidence="2" id="KW-1185">Reference proteome</keyword>
<dbReference type="STRING" id="545694.TREPR_2195"/>
<dbReference type="RefSeq" id="WP_015707990.1">
    <property type="nucleotide sequence ID" value="NC_015578.1"/>
</dbReference>